<accession>M7STK5</accession>
<keyword evidence="2" id="KW-0472">Membrane</keyword>
<sequence>MQHIHFRPPQFTKSKVPPAYGSITIKTWSYSNEALRWAATDGNAQNAGIRFFINTASTDKDPILGPQFIGSIWTQGANPPVGNNFFGQIGESANPAGVANILTNANTWIQLGLNLVTGVITFILGAKILVWMNARQAAQNNPTPENQAKAAREDVDKAIEQKDRIQDEARDLEDESEDIEFGDLDPIDPVPSADAEAEAEAEVEAEVAEAEVAEAEIADFVIA</sequence>
<organism evidence="3 4">
    <name type="scientific">Eutypa lata (strain UCR-EL1)</name>
    <name type="common">Grapevine dieback disease fungus</name>
    <name type="synonym">Eutypa armeniacae</name>
    <dbReference type="NCBI Taxonomy" id="1287681"/>
    <lineage>
        <taxon>Eukaryota</taxon>
        <taxon>Fungi</taxon>
        <taxon>Dikarya</taxon>
        <taxon>Ascomycota</taxon>
        <taxon>Pezizomycotina</taxon>
        <taxon>Sordariomycetes</taxon>
        <taxon>Xylariomycetidae</taxon>
        <taxon>Xylariales</taxon>
        <taxon>Diatrypaceae</taxon>
        <taxon>Eutypa</taxon>
    </lineage>
</organism>
<dbReference type="EMBL" id="KB706341">
    <property type="protein sequence ID" value="EMR67843.1"/>
    <property type="molecule type" value="Genomic_DNA"/>
</dbReference>
<gene>
    <name evidence="3" type="ORF">UCREL1_5154</name>
</gene>
<dbReference type="HOGENOM" id="CLU_1240135_0_0_1"/>
<reference evidence="4" key="1">
    <citation type="journal article" date="2013" name="Genome Announc.">
        <title>Draft genome sequence of the grapevine dieback fungus Eutypa lata UCR-EL1.</title>
        <authorList>
            <person name="Blanco-Ulate B."/>
            <person name="Rolshausen P.E."/>
            <person name="Cantu D."/>
        </authorList>
    </citation>
    <scope>NUCLEOTIDE SEQUENCE [LARGE SCALE GENOMIC DNA]</scope>
    <source>
        <strain evidence="4">UCR-EL1</strain>
    </source>
</reference>
<protein>
    <submittedName>
        <fullName evidence="3">Uncharacterized protein</fullName>
    </submittedName>
</protein>
<evidence type="ECO:0000256" key="1">
    <source>
        <dbReference type="SAM" id="MobiDB-lite"/>
    </source>
</evidence>
<keyword evidence="2" id="KW-0812">Transmembrane</keyword>
<proteinExistence type="predicted"/>
<feature type="transmembrane region" description="Helical" evidence="2">
    <location>
        <begin position="108"/>
        <end position="130"/>
    </location>
</feature>
<dbReference type="KEGG" id="ela:UCREL1_5154"/>
<dbReference type="Proteomes" id="UP000012174">
    <property type="component" value="Unassembled WGS sequence"/>
</dbReference>
<evidence type="ECO:0000256" key="2">
    <source>
        <dbReference type="SAM" id="Phobius"/>
    </source>
</evidence>
<dbReference type="AlphaFoldDB" id="M7STK5"/>
<keyword evidence="2" id="KW-1133">Transmembrane helix</keyword>
<feature type="compositionally biased region" description="Acidic residues" evidence="1">
    <location>
        <begin position="170"/>
        <end position="186"/>
    </location>
</feature>
<evidence type="ECO:0000313" key="3">
    <source>
        <dbReference type="EMBL" id="EMR67843.1"/>
    </source>
</evidence>
<name>M7STK5_EUTLA</name>
<evidence type="ECO:0000313" key="4">
    <source>
        <dbReference type="Proteomes" id="UP000012174"/>
    </source>
</evidence>
<feature type="region of interest" description="Disordered" evidence="1">
    <location>
        <begin position="138"/>
        <end position="199"/>
    </location>
</feature>
<feature type="compositionally biased region" description="Basic and acidic residues" evidence="1">
    <location>
        <begin position="150"/>
        <end position="169"/>
    </location>
</feature>
<keyword evidence="4" id="KW-1185">Reference proteome</keyword>